<dbReference type="Gene3D" id="3.40.190.10">
    <property type="entry name" value="Periplasmic binding protein-like II"/>
    <property type="match status" value="2"/>
</dbReference>
<dbReference type="EC" id="2.7.7.65" evidence="1"/>
<dbReference type="InterPro" id="IPR043128">
    <property type="entry name" value="Rev_trsase/Diguanyl_cyclase"/>
</dbReference>
<dbReference type="Gene3D" id="2.10.70.100">
    <property type="match status" value="1"/>
</dbReference>
<dbReference type="InterPro" id="IPR000014">
    <property type="entry name" value="PAS"/>
</dbReference>
<reference evidence="4" key="1">
    <citation type="submission" date="2021-07" db="EMBL/GenBank/DDBJ databases">
        <title>Neiella marina sp. nov., isolated from the intestinal content of sea cucumber Apostichopus japonicus.</title>
        <authorList>
            <person name="Bai X."/>
        </authorList>
    </citation>
    <scope>NUCLEOTIDE SEQUENCE</scope>
    <source>
        <strain evidence="4">126</strain>
    </source>
</reference>
<dbReference type="NCBIfam" id="TIGR00254">
    <property type="entry name" value="GGDEF"/>
    <property type="match status" value="1"/>
</dbReference>
<dbReference type="PANTHER" id="PTHR45138:SF9">
    <property type="entry name" value="DIGUANYLATE CYCLASE DGCM-RELATED"/>
    <property type="match status" value="1"/>
</dbReference>
<organism evidence="4 5">
    <name type="scientific">Neiella holothuriorum</name>
    <dbReference type="NCBI Taxonomy" id="2870530"/>
    <lineage>
        <taxon>Bacteria</taxon>
        <taxon>Pseudomonadati</taxon>
        <taxon>Pseudomonadota</taxon>
        <taxon>Gammaproteobacteria</taxon>
        <taxon>Alteromonadales</taxon>
        <taxon>Echinimonadaceae</taxon>
        <taxon>Neiella</taxon>
    </lineage>
</organism>
<dbReference type="InterPro" id="IPR029787">
    <property type="entry name" value="Nucleotide_cyclase"/>
</dbReference>
<evidence type="ECO:0000313" key="4">
    <source>
        <dbReference type="EMBL" id="MBW8189878.1"/>
    </source>
</evidence>
<dbReference type="SUPFAM" id="SSF55785">
    <property type="entry name" value="PYP-like sensor domain (PAS domain)"/>
    <property type="match status" value="1"/>
</dbReference>
<dbReference type="SMART" id="SM00267">
    <property type="entry name" value="GGDEF"/>
    <property type="match status" value="1"/>
</dbReference>
<proteinExistence type="predicted"/>
<dbReference type="PROSITE" id="PS50887">
    <property type="entry name" value="GGDEF"/>
    <property type="match status" value="1"/>
</dbReference>
<dbReference type="Pfam" id="PF00990">
    <property type="entry name" value="GGDEF"/>
    <property type="match status" value="1"/>
</dbReference>
<evidence type="ECO:0000256" key="2">
    <source>
        <dbReference type="ARBA" id="ARBA00034247"/>
    </source>
</evidence>
<dbReference type="InterPro" id="IPR035965">
    <property type="entry name" value="PAS-like_dom_sf"/>
</dbReference>
<feature type="domain" description="GGDEF" evidence="3">
    <location>
        <begin position="515"/>
        <end position="648"/>
    </location>
</feature>
<dbReference type="InterPro" id="IPR000160">
    <property type="entry name" value="GGDEF_dom"/>
</dbReference>
<dbReference type="Pfam" id="PF08447">
    <property type="entry name" value="PAS_3"/>
    <property type="match status" value="1"/>
</dbReference>
<dbReference type="Gene3D" id="3.30.450.20">
    <property type="entry name" value="PAS domain"/>
    <property type="match status" value="1"/>
</dbReference>
<gene>
    <name evidence="4" type="ORF">K0504_02425</name>
</gene>
<comment type="catalytic activity">
    <reaction evidence="2">
        <text>2 GTP = 3',3'-c-di-GMP + 2 diphosphate</text>
        <dbReference type="Rhea" id="RHEA:24898"/>
        <dbReference type="ChEBI" id="CHEBI:33019"/>
        <dbReference type="ChEBI" id="CHEBI:37565"/>
        <dbReference type="ChEBI" id="CHEBI:58805"/>
        <dbReference type="EC" id="2.7.7.65"/>
    </reaction>
</comment>
<dbReference type="CDD" id="cd00130">
    <property type="entry name" value="PAS"/>
    <property type="match status" value="1"/>
</dbReference>
<evidence type="ECO:0000256" key="1">
    <source>
        <dbReference type="ARBA" id="ARBA00012528"/>
    </source>
</evidence>
<dbReference type="PANTHER" id="PTHR45138">
    <property type="entry name" value="REGULATORY COMPONENTS OF SENSORY TRANSDUCTION SYSTEM"/>
    <property type="match status" value="1"/>
</dbReference>
<sequence length="651" mass="72538">MAAVSSRWTQRIGIAMCMLVMFLAQPVIAEELVRIGVIAKRGHEITLERWQPTADYLTGQIPGYVFEILPLTFDQVPNAVEAGNVQFILVNASMYVQLEHDYGISRIATLKNKKAGKVFSTFGSVIFSHADKLQLTNISQLRNQHVAAVDKASLGGWHMAMKEMLDAGIDPHTDLASVSFEGTHDNVVQAVLNGRASIGIVRTDLLEKMAAEGKISLANISVLPPPQEQLNQFPFLLSTALYPEWPFSKVSYTSSALAEQVAAALLLMPTSGPTQAADIAGWTVPSQYRVVRELLQTLRLPPYDNYDEIRPSQIIEQYTYTVLTIALILFGMAAMLIRQHRLTHSLTQTQIKLADYSHRLSLATQAGKFGIWEWYSSSHSLVWDGRMHQLFALKEDVSQSLYQVWFDRIHPDDRAQIEHALLAANEQQSNMELEYRIVLPNEQVRVIKSACIVEPATTQTESYMVGVSWDITDSKQLEQEATQLAVVDKLTGCKTQLGFLPWATAEFERSQRYKTGFSILMIDIDDFKIFNDKMGITFGDRALAALADRIQKTLRSTDYLCRWGDDQFSALLLHTKAESAQVTAQRLCSQLQSTSIELNHVKATYTVSIGVAERSPTDQAVTDTLERAEQALQQAQALAPSKVVLAKGSIA</sequence>
<dbReference type="CDD" id="cd01949">
    <property type="entry name" value="GGDEF"/>
    <property type="match status" value="1"/>
</dbReference>
<dbReference type="EMBL" id="JAHZSS010000002">
    <property type="protein sequence ID" value="MBW8189878.1"/>
    <property type="molecule type" value="Genomic_DNA"/>
</dbReference>
<dbReference type="Pfam" id="PF12974">
    <property type="entry name" value="Phosphonate-bd"/>
    <property type="match status" value="1"/>
</dbReference>
<accession>A0ABS7ED77</accession>
<keyword evidence="5" id="KW-1185">Reference proteome</keyword>
<name>A0ABS7ED77_9GAMM</name>
<dbReference type="InterPro" id="IPR013655">
    <property type="entry name" value="PAS_fold_3"/>
</dbReference>
<dbReference type="Gene3D" id="3.30.70.270">
    <property type="match status" value="1"/>
</dbReference>
<evidence type="ECO:0000313" key="5">
    <source>
        <dbReference type="Proteomes" id="UP001166251"/>
    </source>
</evidence>
<dbReference type="SUPFAM" id="SSF55073">
    <property type="entry name" value="Nucleotide cyclase"/>
    <property type="match status" value="1"/>
</dbReference>
<dbReference type="Proteomes" id="UP001166251">
    <property type="component" value="Unassembled WGS sequence"/>
</dbReference>
<protein>
    <recommendedName>
        <fullName evidence="1">diguanylate cyclase</fullName>
        <ecNumber evidence="1">2.7.7.65</ecNumber>
    </recommendedName>
</protein>
<dbReference type="RefSeq" id="WP_220102559.1">
    <property type="nucleotide sequence ID" value="NZ_JAHZSS010000002.1"/>
</dbReference>
<dbReference type="InterPro" id="IPR050469">
    <property type="entry name" value="Diguanylate_Cyclase"/>
</dbReference>
<comment type="caution">
    <text evidence="4">The sequence shown here is derived from an EMBL/GenBank/DDBJ whole genome shotgun (WGS) entry which is preliminary data.</text>
</comment>
<dbReference type="SUPFAM" id="SSF53850">
    <property type="entry name" value="Periplasmic binding protein-like II"/>
    <property type="match status" value="1"/>
</dbReference>
<evidence type="ECO:0000259" key="3">
    <source>
        <dbReference type="PROSITE" id="PS50887"/>
    </source>
</evidence>